<sequence>MNLGASWSTVLWEKCTSSVPGKYFQKIYQNRERALAATKKSQRKSQIRARRWKRNYQSTKDSNSKKARLEYGPGALDVEPELTPDELKTKKQAFLDTHINLSHQQIMAIDKFTPHQSGSQMWVDERKKRITASNFGTVFRRNVKIPVKNLVKTMLYSTFRGNHHTQRGIQEEAMTIREYKLLKISEGITINVEPIGLIISPDNKHLAASLDGKVVQSDGDVGLLEIKNLLRSPTRSRTSCSKTQYPQWNKSTWNMIYHYSILKKQSYCKRGSEVTTTVKQDNRHQSVKHFDSRVNPSPFSSTLKAEAFLKIRCIGGLYFGSKTDISTNKPCTTSCEFKGGNKDKQEKTSTSAPNCSSAQQTLAHTRSKKITCHNFNATSSMSFSAMIRYSGTVLDVTSGKDGDDDVVYDILYDGDDEAYTVDHLVHDYHSLGVKFIGTDTREGMFWFFKRNLTLETWKLVCSFKPFQ</sequence>
<organism evidence="3 4">
    <name type="scientific">Tegillarca granosa</name>
    <name type="common">Malaysian cockle</name>
    <name type="synonym">Anadara granosa</name>
    <dbReference type="NCBI Taxonomy" id="220873"/>
    <lineage>
        <taxon>Eukaryota</taxon>
        <taxon>Metazoa</taxon>
        <taxon>Spiralia</taxon>
        <taxon>Lophotrochozoa</taxon>
        <taxon>Mollusca</taxon>
        <taxon>Bivalvia</taxon>
        <taxon>Autobranchia</taxon>
        <taxon>Pteriomorphia</taxon>
        <taxon>Arcoida</taxon>
        <taxon>Arcoidea</taxon>
        <taxon>Arcidae</taxon>
        <taxon>Tegillarca</taxon>
    </lineage>
</organism>
<evidence type="ECO:0000313" key="3">
    <source>
        <dbReference type="EMBL" id="KAJ8299283.1"/>
    </source>
</evidence>
<accession>A0ABQ9E1F1</accession>
<dbReference type="InterPro" id="IPR011335">
    <property type="entry name" value="Restrct_endonuc-II-like"/>
</dbReference>
<dbReference type="Gene3D" id="3.90.320.10">
    <property type="match status" value="1"/>
</dbReference>
<feature type="compositionally biased region" description="Basic residues" evidence="1">
    <location>
        <begin position="40"/>
        <end position="54"/>
    </location>
</feature>
<dbReference type="PANTHER" id="PTHR46609">
    <property type="entry name" value="EXONUCLEASE, PHAGE-TYPE/RECB, C-TERMINAL DOMAIN-CONTAINING PROTEIN"/>
    <property type="match status" value="1"/>
</dbReference>
<comment type="caution">
    <text evidence="3">The sequence shown here is derived from an EMBL/GenBank/DDBJ whole genome shotgun (WGS) entry which is preliminary data.</text>
</comment>
<proteinExistence type="predicted"/>
<dbReference type="EMBL" id="JARBDR010000921">
    <property type="protein sequence ID" value="KAJ8299283.1"/>
    <property type="molecule type" value="Genomic_DNA"/>
</dbReference>
<feature type="compositionally biased region" description="Polar residues" evidence="1">
    <location>
        <begin position="348"/>
        <end position="358"/>
    </location>
</feature>
<gene>
    <name evidence="3" type="ORF">KUTeg_023343</name>
</gene>
<evidence type="ECO:0000256" key="1">
    <source>
        <dbReference type="SAM" id="MobiDB-lite"/>
    </source>
</evidence>
<name>A0ABQ9E1F1_TEGGR</name>
<dbReference type="SUPFAM" id="SSF52980">
    <property type="entry name" value="Restriction endonuclease-like"/>
    <property type="match status" value="1"/>
</dbReference>
<evidence type="ECO:0000313" key="4">
    <source>
        <dbReference type="Proteomes" id="UP001217089"/>
    </source>
</evidence>
<protein>
    <recommendedName>
        <fullName evidence="2">YqaJ viral recombinase domain-containing protein</fullName>
    </recommendedName>
</protein>
<feature type="region of interest" description="Disordered" evidence="1">
    <location>
        <begin position="339"/>
        <end position="358"/>
    </location>
</feature>
<keyword evidence="4" id="KW-1185">Reference proteome</keyword>
<dbReference type="InterPro" id="IPR051703">
    <property type="entry name" value="NF-kappa-B_Signaling_Reg"/>
</dbReference>
<dbReference type="PANTHER" id="PTHR46609:SF8">
    <property type="entry name" value="YQAJ VIRAL RECOMBINASE DOMAIN-CONTAINING PROTEIN"/>
    <property type="match status" value="1"/>
</dbReference>
<dbReference type="InterPro" id="IPR011604">
    <property type="entry name" value="PDDEXK-like_dom_sf"/>
</dbReference>
<feature type="domain" description="YqaJ viral recombinase" evidence="2">
    <location>
        <begin position="122"/>
        <end position="231"/>
    </location>
</feature>
<reference evidence="3 4" key="1">
    <citation type="submission" date="2022-12" db="EMBL/GenBank/DDBJ databases">
        <title>Chromosome-level genome of Tegillarca granosa.</title>
        <authorList>
            <person name="Kim J."/>
        </authorList>
    </citation>
    <scope>NUCLEOTIDE SEQUENCE [LARGE SCALE GENOMIC DNA]</scope>
    <source>
        <strain evidence="3">Teg-2019</strain>
        <tissue evidence="3">Adductor muscle</tissue>
    </source>
</reference>
<feature type="region of interest" description="Disordered" evidence="1">
    <location>
        <begin position="35"/>
        <end position="76"/>
    </location>
</feature>
<dbReference type="InterPro" id="IPR019080">
    <property type="entry name" value="YqaJ_viral_recombinase"/>
</dbReference>
<evidence type="ECO:0000259" key="2">
    <source>
        <dbReference type="Pfam" id="PF09588"/>
    </source>
</evidence>
<dbReference type="Proteomes" id="UP001217089">
    <property type="component" value="Unassembled WGS sequence"/>
</dbReference>
<feature type="non-terminal residue" evidence="3">
    <location>
        <position position="467"/>
    </location>
</feature>
<dbReference type="Pfam" id="PF09588">
    <property type="entry name" value="YqaJ"/>
    <property type="match status" value="1"/>
</dbReference>